<evidence type="ECO:0000256" key="6">
    <source>
        <dbReference type="ARBA" id="ARBA00022741"/>
    </source>
</evidence>
<dbReference type="InterPro" id="IPR000961">
    <property type="entry name" value="AGC-kinase_C"/>
</dbReference>
<evidence type="ECO:0000256" key="12">
    <source>
        <dbReference type="SAM" id="MobiDB-lite"/>
    </source>
</evidence>
<dbReference type="STRING" id="4781.A0A0P1B4E7"/>
<dbReference type="PROSITE" id="PS51285">
    <property type="entry name" value="AGC_KINASE_CTER"/>
    <property type="match status" value="1"/>
</dbReference>
<dbReference type="InterPro" id="IPR001683">
    <property type="entry name" value="PX_dom"/>
</dbReference>
<dbReference type="SUPFAM" id="SSF56112">
    <property type="entry name" value="Protein kinase-like (PK-like)"/>
    <property type="match status" value="1"/>
</dbReference>
<name>A0A0P1B4E7_PLAHL</name>
<evidence type="ECO:0000256" key="5">
    <source>
        <dbReference type="ARBA" id="ARBA00022679"/>
    </source>
</evidence>
<evidence type="ECO:0000313" key="17">
    <source>
        <dbReference type="Proteomes" id="UP000054928"/>
    </source>
</evidence>
<dbReference type="GO" id="GO:0004674">
    <property type="term" value="F:protein serine/threonine kinase activity"/>
    <property type="evidence" value="ECO:0007669"/>
    <property type="project" value="UniProtKB-KW"/>
</dbReference>
<evidence type="ECO:0000256" key="2">
    <source>
        <dbReference type="ARBA" id="ARBA00012513"/>
    </source>
</evidence>
<dbReference type="FunFam" id="3.30.200.20:FF:000048">
    <property type="entry name" value="Non-specific serine/threonine protein kinase"/>
    <property type="match status" value="1"/>
</dbReference>
<evidence type="ECO:0000256" key="11">
    <source>
        <dbReference type="PROSITE-ProRule" id="PRU10141"/>
    </source>
</evidence>
<keyword evidence="8 11" id="KW-0067">ATP-binding</keyword>
<evidence type="ECO:0000256" key="7">
    <source>
        <dbReference type="ARBA" id="ARBA00022777"/>
    </source>
</evidence>
<organism evidence="16 17">
    <name type="scientific">Plasmopara halstedii</name>
    <name type="common">Downy mildew of sunflower</name>
    <dbReference type="NCBI Taxonomy" id="4781"/>
    <lineage>
        <taxon>Eukaryota</taxon>
        <taxon>Sar</taxon>
        <taxon>Stramenopiles</taxon>
        <taxon>Oomycota</taxon>
        <taxon>Peronosporomycetes</taxon>
        <taxon>Peronosporales</taxon>
        <taxon>Peronosporaceae</taxon>
        <taxon>Plasmopara</taxon>
    </lineage>
</organism>
<dbReference type="InterPro" id="IPR045270">
    <property type="entry name" value="STKc_AGC"/>
</dbReference>
<evidence type="ECO:0000256" key="4">
    <source>
        <dbReference type="ARBA" id="ARBA00022553"/>
    </source>
</evidence>
<keyword evidence="5" id="KW-0808">Transferase</keyword>
<dbReference type="Gene3D" id="3.30.1520.10">
    <property type="entry name" value="Phox-like domain"/>
    <property type="match status" value="1"/>
</dbReference>
<keyword evidence="4" id="KW-0597">Phosphoprotein</keyword>
<dbReference type="Pfam" id="PF00787">
    <property type="entry name" value="PX"/>
    <property type="match status" value="1"/>
</dbReference>
<dbReference type="PROSITE" id="PS50195">
    <property type="entry name" value="PX"/>
    <property type="match status" value="1"/>
</dbReference>
<dbReference type="Proteomes" id="UP000054928">
    <property type="component" value="Unassembled WGS sequence"/>
</dbReference>
<dbReference type="PROSITE" id="PS00108">
    <property type="entry name" value="PROTEIN_KINASE_ST"/>
    <property type="match status" value="1"/>
</dbReference>
<dbReference type="Gene3D" id="3.30.200.20">
    <property type="entry name" value="Phosphorylase Kinase, domain 1"/>
    <property type="match status" value="1"/>
</dbReference>
<dbReference type="GO" id="GO:0106310">
    <property type="term" value="F:protein serine kinase activity"/>
    <property type="evidence" value="ECO:0007669"/>
    <property type="project" value="RHEA"/>
</dbReference>
<feature type="domain" description="Protein kinase" evidence="13">
    <location>
        <begin position="203"/>
        <end position="461"/>
    </location>
</feature>
<dbReference type="OrthoDB" id="63267at2759"/>
<reference evidence="17" key="1">
    <citation type="submission" date="2014-09" db="EMBL/GenBank/DDBJ databases">
        <authorList>
            <person name="Sharma Rahul"/>
            <person name="Thines Marco"/>
        </authorList>
    </citation>
    <scope>NUCLEOTIDE SEQUENCE [LARGE SCALE GENOMIC DNA]</scope>
</reference>
<accession>A0A0P1B4E7</accession>
<evidence type="ECO:0000256" key="8">
    <source>
        <dbReference type="ARBA" id="ARBA00022840"/>
    </source>
</evidence>
<dbReference type="GeneID" id="36402194"/>
<dbReference type="PANTHER" id="PTHR24351">
    <property type="entry name" value="RIBOSOMAL PROTEIN S6 KINASE"/>
    <property type="match status" value="1"/>
</dbReference>
<keyword evidence="17" id="KW-1185">Reference proteome</keyword>
<dbReference type="OMA" id="NHVRGMA"/>
<comment type="catalytic activity">
    <reaction evidence="9">
        <text>L-threonyl-[protein] + ATP = O-phospho-L-threonyl-[protein] + ADP + H(+)</text>
        <dbReference type="Rhea" id="RHEA:46608"/>
        <dbReference type="Rhea" id="RHEA-COMP:11060"/>
        <dbReference type="Rhea" id="RHEA-COMP:11605"/>
        <dbReference type="ChEBI" id="CHEBI:15378"/>
        <dbReference type="ChEBI" id="CHEBI:30013"/>
        <dbReference type="ChEBI" id="CHEBI:30616"/>
        <dbReference type="ChEBI" id="CHEBI:61977"/>
        <dbReference type="ChEBI" id="CHEBI:456216"/>
        <dbReference type="EC" id="2.7.11.1"/>
    </reaction>
</comment>
<evidence type="ECO:0000256" key="9">
    <source>
        <dbReference type="ARBA" id="ARBA00047899"/>
    </source>
</evidence>
<feature type="region of interest" description="Disordered" evidence="12">
    <location>
        <begin position="545"/>
        <end position="565"/>
    </location>
</feature>
<protein>
    <recommendedName>
        <fullName evidence="2">non-specific serine/threonine protein kinase</fullName>
        <ecNumber evidence="2">2.7.11.1</ecNumber>
    </recommendedName>
</protein>
<comment type="similarity">
    <text evidence="1">Belongs to the protein kinase superfamily. AGC Ser/Thr protein kinase family.</text>
</comment>
<dbReference type="PROSITE" id="PS50011">
    <property type="entry name" value="PROTEIN_KINASE_DOM"/>
    <property type="match status" value="1"/>
</dbReference>
<keyword evidence="6 11" id="KW-0547">Nucleotide-binding</keyword>
<sequence>MATLSVLITGFGVVRDNALTDCVVFLGTVQQSGGGSWTIYRPYEAFHRLSQQLAMIFGRSMPTCPPRMFDERFPDSLEKARVELSMWMMQLLQHAPIYQSHVFVDFVSADANVPPPGLQNSTQMNARNIGDLDMDEMFGSTTDDDPRFHNELRDDDMFQFDYNTDMSGAGLDQQTLLEETQMQHEQQVQEQKKRSEKVTLEDFVMIKVIGKGSFGKVLLVRKRDTGLIYAMKVLRKENIIKRNQVEHTRTERHVLGYVRHPFIVGLNYAFQTSEKLYFVLDYCAGGELFFHLGKVQRFPEHRARFYAAEITLAIEYVHNLDVIYRDLKPENVLLDENGHIRLTDFGLSKEGIQDDFSGANSFCGTPEYLAPEILNRSGHGRAVDWWSLGALLYEMLTGLPPFYCRDRDRLFEKIRKGDLSFPKYLSPNAKDLLIKLLERDPTRRLGTGPTDAGEIKHHPFFAEIKWDALATGHVPPPWRPTFSGALDTSQFDREFTDMPVVSPDNHVRGMAMAMGRRPANGNAYGSSLTSNDPFKGFTFTEDSYLQDGLPSRSPARGSGRVRHHV</sequence>
<dbReference type="GO" id="GO:0035091">
    <property type="term" value="F:phosphatidylinositol binding"/>
    <property type="evidence" value="ECO:0007669"/>
    <property type="project" value="InterPro"/>
</dbReference>
<dbReference type="SUPFAM" id="SSF64268">
    <property type="entry name" value="PX domain"/>
    <property type="match status" value="1"/>
</dbReference>
<dbReference type="RefSeq" id="XP_024585743.1">
    <property type="nucleotide sequence ID" value="XM_024720555.1"/>
</dbReference>
<feature type="domain" description="AGC-kinase C-terminal" evidence="15">
    <location>
        <begin position="462"/>
        <end position="549"/>
    </location>
</feature>
<evidence type="ECO:0000259" key="14">
    <source>
        <dbReference type="PROSITE" id="PS50195"/>
    </source>
</evidence>
<dbReference type="CDD" id="cd06093">
    <property type="entry name" value="PX_domain"/>
    <property type="match status" value="1"/>
</dbReference>
<evidence type="ECO:0000256" key="10">
    <source>
        <dbReference type="ARBA" id="ARBA00048679"/>
    </source>
</evidence>
<dbReference type="Pfam" id="PF00433">
    <property type="entry name" value="Pkinase_C"/>
    <property type="match status" value="1"/>
</dbReference>
<dbReference type="AlphaFoldDB" id="A0A0P1B4E7"/>
<proteinExistence type="inferred from homology"/>
<dbReference type="EMBL" id="CCYD01003042">
    <property type="protein sequence ID" value="CEG49374.1"/>
    <property type="molecule type" value="Genomic_DNA"/>
</dbReference>
<dbReference type="SMART" id="SM00220">
    <property type="entry name" value="S_TKc"/>
    <property type="match status" value="1"/>
</dbReference>
<dbReference type="InterPro" id="IPR017892">
    <property type="entry name" value="Pkinase_C"/>
</dbReference>
<feature type="binding site" evidence="11">
    <location>
        <position position="232"/>
    </location>
    <ligand>
        <name>ATP</name>
        <dbReference type="ChEBI" id="CHEBI:30616"/>
    </ligand>
</feature>
<dbReference type="GO" id="GO:0005524">
    <property type="term" value="F:ATP binding"/>
    <property type="evidence" value="ECO:0007669"/>
    <property type="project" value="UniProtKB-UniRule"/>
</dbReference>
<dbReference type="InterPro" id="IPR017441">
    <property type="entry name" value="Protein_kinase_ATP_BS"/>
</dbReference>
<dbReference type="CDD" id="cd05123">
    <property type="entry name" value="STKc_AGC"/>
    <property type="match status" value="1"/>
</dbReference>
<dbReference type="PROSITE" id="PS00107">
    <property type="entry name" value="PROTEIN_KINASE_ATP"/>
    <property type="match status" value="1"/>
</dbReference>
<dbReference type="Gene3D" id="1.10.510.10">
    <property type="entry name" value="Transferase(Phosphotransferase) domain 1"/>
    <property type="match status" value="1"/>
</dbReference>
<dbReference type="FunFam" id="1.10.510.10:FF:000008">
    <property type="entry name" value="Non-specific serine/threonine protein kinase"/>
    <property type="match status" value="1"/>
</dbReference>
<comment type="catalytic activity">
    <reaction evidence="10">
        <text>L-seryl-[protein] + ATP = O-phospho-L-seryl-[protein] + ADP + H(+)</text>
        <dbReference type="Rhea" id="RHEA:17989"/>
        <dbReference type="Rhea" id="RHEA-COMP:9863"/>
        <dbReference type="Rhea" id="RHEA-COMP:11604"/>
        <dbReference type="ChEBI" id="CHEBI:15378"/>
        <dbReference type="ChEBI" id="CHEBI:29999"/>
        <dbReference type="ChEBI" id="CHEBI:30616"/>
        <dbReference type="ChEBI" id="CHEBI:83421"/>
        <dbReference type="ChEBI" id="CHEBI:456216"/>
        <dbReference type="EC" id="2.7.11.1"/>
    </reaction>
</comment>
<dbReference type="InterPro" id="IPR008271">
    <property type="entry name" value="Ser/Thr_kinase_AS"/>
</dbReference>
<dbReference type="Pfam" id="PF00069">
    <property type="entry name" value="Pkinase"/>
    <property type="match status" value="1"/>
</dbReference>
<evidence type="ECO:0000256" key="3">
    <source>
        <dbReference type="ARBA" id="ARBA00022527"/>
    </source>
</evidence>
<evidence type="ECO:0000256" key="1">
    <source>
        <dbReference type="ARBA" id="ARBA00009903"/>
    </source>
</evidence>
<keyword evidence="7 16" id="KW-0418">Kinase</keyword>
<dbReference type="SMART" id="SM00133">
    <property type="entry name" value="S_TK_X"/>
    <property type="match status" value="1"/>
</dbReference>
<dbReference type="InterPro" id="IPR036871">
    <property type="entry name" value="PX_dom_sf"/>
</dbReference>
<feature type="domain" description="PX" evidence="14">
    <location>
        <begin position="1"/>
        <end position="114"/>
    </location>
</feature>
<dbReference type="InterPro" id="IPR011009">
    <property type="entry name" value="Kinase-like_dom_sf"/>
</dbReference>
<evidence type="ECO:0000259" key="13">
    <source>
        <dbReference type="PROSITE" id="PS50011"/>
    </source>
</evidence>
<dbReference type="EC" id="2.7.11.1" evidence="2"/>
<keyword evidence="3" id="KW-0723">Serine/threonine-protein kinase</keyword>
<evidence type="ECO:0000259" key="15">
    <source>
        <dbReference type="PROSITE" id="PS51285"/>
    </source>
</evidence>
<evidence type="ECO:0000313" key="16">
    <source>
        <dbReference type="EMBL" id="CEG49374.1"/>
    </source>
</evidence>
<dbReference type="InterPro" id="IPR000719">
    <property type="entry name" value="Prot_kinase_dom"/>
</dbReference>